<dbReference type="EMBL" id="BMKS01000009">
    <property type="protein sequence ID" value="GGG39999.1"/>
    <property type="molecule type" value="Genomic_DNA"/>
</dbReference>
<accession>A0A8J3ED04</accession>
<dbReference type="NCBIfam" id="NF004363">
    <property type="entry name" value="PRK05738.2-4"/>
    <property type="match status" value="1"/>
</dbReference>
<evidence type="ECO:0000256" key="1">
    <source>
        <dbReference type="ARBA" id="ARBA00006700"/>
    </source>
</evidence>
<dbReference type="Pfam" id="PF00276">
    <property type="entry name" value="Ribosomal_L23"/>
    <property type="match status" value="1"/>
</dbReference>
<comment type="subunit">
    <text evidence="6">Part of the 50S ribosomal subunit. Contacts protein L29, and trigger factor when it is bound to the ribosome.</text>
</comment>
<evidence type="ECO:0000256" key="6">
    <source>
        <dbReference type="HAMAP-Rule" id="MF_01369"/>
    </source>
</evidence>
<dbReference type="GO" id="GO:0019843">
    <property type="term" value="F:rRNA binding"/>
    <property type="evidence" value="ECO:0007669"/>
    <property type="project" value="UniProtKB-UniRule"/>
</dbReference>
<keyword evidence="3 6" id="KW-0694">RNA-binding</keyword>
<dbReference type="InterPro" id="IPR012677">
    <property type="entry name" value="Nucleotide-bd_a/b_plait_sf"/>
</dbReference>
<evidence type="ECO:0000313" key="7">
    <source>
        <dbReference type="EMBL" id="GGG39999.1"/>
    </source>
</evidence>
<organism evidence="7 8">
    <name type="scientific">Caldovatus sediminis</name>
    <dbReference type="NCBI Taxonomy" id="2041189"/>
    <lineage>
        <taxon>Bacteria</taxon>
        <taxon>Pseudomonadati</taxon>
        <taxon>Pseudomonadota</taxon>
        <taxon>Alphaproteobacteria</taxon>
        <taxon>Acetobacterales</taxon>
        <taxon>Roseomonadaceae</taxon>
        <taxon>Caldovatus</taxon>
    </lineage>
</organism>
<gene>
    <name evidence="6 7" type="primary">rplW</name>
    <name evidence="7" type="ORF">GCM10010964_29480</name>
</gene>
<proteinExistence type="inferred from homology"/>
<dbReference type="GO" id="GO:1990904">
    <property type="term" value="C:ribonucleoprotein complex"/>
    <property type="evidence" value="ECO:0007669"/>
    <property type="project" value="UniProtKB-KW"/>
</dbReference>
<dbReference type="GO" id="GO:0006412">
    <property type="term" value="P:translation"/>
    <property type="evidence" value="ECO:0007669"/>
    <property type="project" value="UniProtKB-UniRule"/>
</dbReference>
<dbReference type="FunFam" id="3.30.70.330:FF:000001">
    <property type="entry name" value="50S ribosomal protein L23"/>
    <property type="match status" value="1"/>
</dbReference>
<dbReference type="GO" id="GO:0003735">
    <property type="term" value="F:structural constituent of ribosome"/>
    <property type="evidence" value="ECO:0007669"/>
    <property type="project" value="InterPro"/>
</dbReference>
<dbReference type="InterPro" id="IPR012678">
    <property type="entry name" value="Ribosomal_uL23/eL15/eS24_sf"/>
</dbReference>
<keyword evidence="8" id="KW-1185">Reference proteome</keyword>
<dbReference type="Proteomes" id="UP000597507">
    <property type="component" value="Unassembled WGS sequence"/>
</dbReference>
<comment type="similarity">
    <text evidence="1 6">Belongs to the universal ribosomal protein uL23 family.</text>
</comment>
<dbReference type="SUPFAM" id="SSF54189">
    <property type="entry name" value="Ribosomal proteins S24e, L23 and L15e"/>
    <property type="match status" value="1"/>
</dbReference>
<evidence type="ECO:0000256" key="3">
    <source>
        <dbReference type="ARBA" id="ARBA00022884"/>
    </source>
</evidence>
<evidence type="ECO:0000256" key="2">
    <source>
        <dbReference type="ARBA" id="ARBA00022730"/>
    </source>
</evidence>
<keyword evidence="5 6" id="KW-0687">Ribonucleoprotein</keyword>
<evidence type="ECO:0000256" key="5">
    <source>
        <dbReference type="ARBA" id="ARBA00023274"/>
    </source>
</evidence>
<dbReference type="HAMAP" id="MF_01369_B">
    <property type="entry name" value="Ribosomal_uL23_B"/>
    <property type="match status" value="1"/>
</dbReference>
<comment type="caution">
    <text evidence="7">The sequence shown here is derived from an EMBL/GenBank/DDBJ whole genome shotgun (WGS) entry which is preliminary data.</text>
</comment>
<reference evidence="7 8" key="1">
    <citation type="journal article" date="2014" name="Int. J. Syst. Evol. Microbiol.">
        <title>Complete genome sequence of Corynebacterium casei LMG S-19264T (=DSM 44701T), isolated from a smear-ripened cheese.</title>
        <authorList>
            <consortium name="US DOE Joint Genome Institute (JGI-PGF)"/>
            <person name="Walter F."/>
            <person name="Albersmeier A."/>
            <person name="Kalinowski J."/>
            <person name="Ruckert C."/>
        </authorList>
    </citation>
    <scope>NUCLEOTIDE SEQUENCE [LARGE SCALE GENOMIC DNA]</scope>
    <source>
        <strain evidence="7 8">CGMCC 1.16330</strain>
    </source>
</reference>
<sequence>MSGTAQQATGGAAKRGAALSRERMYQTILSPVITEKATRLGEQNGVVFRVPLGATKPEIKAAVEGLFGVTVVAVNTLTMKGKAKRFRGRLGRRSDWKKAMVRLGPGQSIDFTTGLA</sequence>
<keyword evidence="2 6" id="KW-0699">rRNA-binding</keyword>
<protein>
    <recommendedName>
        <fullName evidence="6">Large ribosomal subunit protein uL23</fullName>
    </recommendedName>
</protein>
<keyword evidence="4 6" id="KW-0689">Ribosomal protein</keyword>
<dbReference type="Gene3D" id="3.30.70.330">
    <property type="match status" value="1"/>
</dbReference>
<name>A0A8J3ED04_9PROT</name>
<dbReference type="PANTHER" id="PTHR11620">
    <property type="entry name" value="60S RIBOSOMAL PROTEIN L23A"/>
    <property type="match status" value="1"/>
</dbReference>
<dbReference type="InterPro" id="IPR013025">
    <property type="entry name" value="Ribosomal_uL23-like"/>
</dbReference>
<dbReference type="NCBIfam" id="NF004359">
    <property type="entry name" value="PRK05738.1-3"/>
    <property type="match status" value="1"/>
</dbReference>
<dbReference type="NCBIfam" id="NF004360">
    <property type="entry name" value="PRK05738.1-5"/>
    <property type="match status" value="1"/>
</dbReference>
<evidence type="ECO:0000313" key="8">
    <source>
        <dbReference type="Proteomes" id="UP000597507"/>
    </source>
</evidence>
<dbReference type="AlphaFoldDB" id="A0A8J3ED04"/>
<dbReference type="GO" id="GO:0005840">
    <property type="term" value="C:ribosome"/>
    <property type="evidence" value="ECO:0007669"/>
    <property type="project" value="UniProtKB-KW"/>
</dbReference>
<comment type="function">
    <text evidence="6">One of the early assembly proteins it binds 23S rRNA. One of the proteins that surrounds the polypeptide exit tunnel on the outside of the ribosome. Forms the main docking site for trigger factor binding to the ribosome.</text>
</comment>
<evidence type="ECO:0000256" key="4">
    <source>
        <dbReference type="ARBA" id="ARBA00022980"/>
    </source>
</evidence>